<dbReference type="SUPFAM" id="SSF53155">
    <property type="entry name" value="Methylated DNA-protein cysteine methyltransferase domain"/>
    <property type="match status" value="1"/>
</dbReference>
<reference evidence="12" key="1">
    <citation type="journal article" date="2019" name="Int. J. Syst. Evol. Microbiol.">
        <title>The Global Catalogue of Microorganisms (GCM) 10K type strain sequencing project: providing services to taxonomists for standard genome sequencing and annotation.</title>
        <authorList>
            <consortium name="The Broad Institute Genomics Platform"/>
            <consortium name="The Broad Institute Genome Sequencing Center for Infectious Disease"/>
            <person name="Wu L."/>
            <person name="Ma J."/>
        </authorList>
    </citation>
    <scope>NUCLEOTIDE SEQUENCE [LARGE SCALE GENOMIC DNA]</scope>
    <source>
        <strain evidence="12">KACC 14249</strain>
    </source>
</reference>
<dbReference type="GO" id="GO:0032259">
    <property type="term" value="P:methylation"/>
    <property type="evidence" value="ECO:0007669"/>
    <property type="project" value="UniProtKB-KW"/>
</dbReference>
<dbReference type="InterPro" id="IPR023546">
    <property type="entry name" value="MGMT"/>
</dbReference>
<comment type="miscellaneous">
    <text evidence="8">This enzyme catalyzes only one turnover and therefore is not strictly catalytic. According to one definition, an enzyme is a biocatalyst that acts repeatedly and over many reaction cycles.</text>
</comment>
<keyword evidence="6 8" id="KW-0234">DNA repair</keyword>
<accession>A0ABW1JGK8</accession>
<evidence type="ECO:0000313" key="11">
    <source>
        <dbReference type="EMBL" id="MFC6007996.1"/>
    </source>
</evidence>
<comment type="caution">
    <text evidence="11">The sequence shown here is derived from an EMBL/GenBank/DDBJ whole genome shotgun (WGS) entry which is preliminary data.</text>
</comment>
<dbReference type="CDD" id="cd06445">
    <property type="entry name" value="ATase"/>
    <property type="match status" value="1"/>
</dbReference>
<dbReference type="InterPro" id="IPR014048">
    <property type="entry name" value="MethylDNA_cys_MeTrfase_DNA-bd"/>
</dbReference>
<comment type="function">
    <text evidence="8">Involved in the cellular defense against the biological effects of O6-methylguanine (O6-MeG) and O4-methylthymine (O4-MeT) in DNA. Repairs the methylated nucleobase in DNA by stoichiometrically transferring the methyl group to a cysteine residue in the enzyme. This is a suicide reaction: the enzyme is irreversibly inactivated.</text>
</comment>
<evidence type="ECO:0000256" key="8">
    <source>
        <dbReference type="HAMAP-Rule" id="MF_00772"/>
    </source>
</evidence>
<dbReference type="GO" id="GO:0003908">
    <property type="term" value="F:methylated-DNA-[protein]-cysteine S-methyltransferase activity"/>
    <property type="evidence" value="ECO:0007669"/>
    <property type="project" value="UniProtKB-EC"/>
</dbReference>
<evidence type="ECO:0000256" key="5">
    <source>
        <dbReference type="ARBA" id="ARBA00022763"/>
    </source>
</evidence>
<dbReference type="Pfam" id="PF01035">
    <property type="entry name" value="DNA_binding_1"/>
    <property type="match status" value="1"/>
</dbReference>
<comment type="catalytic activity">
    <reaction evidence="7 8">
        <text>a 6-O-methyl-2'-deoxyguanosine in DNA + L-cysteinyl-[protein] = S-methyl-L-cysteinyl-[protein] + a 2'-deoxyguanosine in DNA</text>
        <dbReference type="Rhea" id="RHEA:24000"/>
        <dbReference type="Rhea" id="RHEA-COMP:10131"/>
        <dbReference type="Rhea" id="RHEA-COMP:10132"/>
        <dbReference type="Rhea" id="RHEA-COMP:11367"/>
        <dbReference type="Rhea" id="RHEA-COMP:11368"/>
        <dbReference type="ChEBI" id="CHEBI:29950"/>
        <dbReference type="ChEBI" id="CHEBI:82612"/>
        <dbReference type="ChEBI" id="CHEBI:85445"/>
        <dbReference type="ChEBI" id="CHEBI:85448"/>
        <dbReference type="EC" id="2.1.1.63"/>
    </reaction>
</comment>
<dbReference type="Pfam" id="PF02870">
    <property type="entry name" value="Methyltransf_1N"/>
    <property type="match status" value="1"/>
</dbReference>
<dbReference type="InterPro" id="IPR036217">
    <property type="entry name" value="MethylDNA_cys_MeTrfase_DNAb"/>
</dbReference>
<dbReference type="Proteomes" id="UP001596189">
    <property type="component" value="Unassembled WGS sequence"/>
</dbReference>
<keyword evidence="3 8" id="KW-0489">Methyltransferase</keyword>
<feature type="domain" description="Methylguanine DNA methyltransferase ribonuclease-like" evidence="10">
    <location>
        <begin position="5"/>
        <end position="76"/>
    </location>
</feature>
<evidence type="ECO:0000256" key="2">
    <source>
        <dbReference type="ARBA" id="ARBA00022490"/>
    </source>
</evidence>
<keyword evidence="4 8" id="KW-0808">Transferase</keyword>
<sequence>MSTRHAVVQTVFGEVTIVADRDAVVGLYYPQHWTNPDRTAFGRQVDADDDVLLGTARAQLVAYLAGERTSFDLPTAATGTGFEQRVWQVLAAIPYGETMSYGEIAESLGDRNLARIVGRAVGHNPLSIVVPCHRVVGRDGKLTGYAGGLARKHFLLELEGLAPVGTDRLF</sequence>
<dbReference type="NCBIfam" id="TIGR00589">
    <property type="entry name" value="ogt"/>
    <property type="match status" value="1"/>
</dbReference>
<keyword evidence="12" id="KW-1185">Reference proteome</keyword>
<dbReference type="InterPro" id="IPR001497">
    <property type="entry name" value="MethylDNA_cys_MeTrfase_AS"/>
</dbReference>
<comment type="catalytic activity">
    <reaction evidence="1 8">
        <text>a 4-O-methyl-thymidine in DNA + L-cysteinyl-[protein] = a thymidine in DNA + S-methyl-L-cysteinyl-[protein]</text>
        <dbReference type="Rhea" id="RHEA:53428"/>
        <dbReference type="Rhea" id="RHEA-COMP:10131"/>
        <dbReference type="Rhea" id="RHEA-COMP:10132"/>
        <dbReference type="Rhea" id="RHEA-COMP:13555"/>
        <dbReference type="Rhea" id="RHEA-COMP:13556"/>
        <dbReference type="ChEBI" id="CHEBI:29950"/>
        <dbReference type="ChEBI" id="CHEBI:82612"/>
        <dbReference type="ChEBI" id="CHEBI:137386"/>
        <dbReference type="ChEBI" id="CHEBI:137387"/>
        <dbReference type="EC" id="2.1.1.63"/>
    </reaction>
</comment>
<dbReference type="InterPro" id="IPR036631">
    <property type="entry name" value="MGMT_N_sf"/>
</dbReference>
<evidence type="ECO:0000259" key="9">
    <source>
        <dbReference type="Pfam" id="PF01035"/>
    </source>
</evidence>
<dbReference type="PANTHER" id="PTHR10815">
    <property type="entry name" value="METHYLATED-DNA--PROTEIN-CYSTEINE METHYLTRANSFERASE"/>
    <property type="match status" value="1"/>
</dbReference>
<dbReference type="Gene3D" id="3.30.160.70">
    <property type="entry name" value="Methylated DNA-protein cysteine methyltransferase domain"/>
    <property type="match status" value="1"/>
</dbReference>
<dbReference type="PROSITE" id="PS00374">
    <property type="entry name" value="MGMT"/>
    <property type="match status" value="1"/>
</dbReference>
<evidence type="ECO:0000313" key="12">
    <source>
        <dbReference type="Proteomes" id="UP001596189"/>
    </source>
</evidence>
<comment type="subcellular location">
    <subcellularLocation>
        <location evidence="8">Cytoplasm</location>
    </subcellularLocation>
</comment>
<keyword evidence="5 8" id="KW-0227">DNA damage</keyword>
<dbReference type="EC" id="2.1.1.63" evidence="8"/>
<proteinExistence type="inferred from homology"/>
<dbReference type="RefSeq" id="WP_345715315.1">
    <property type="nucleotide sequence ID" value="NZ_BAABFP010000002.1"/>
</dbReference>
<evidence type="ECO:0000256" key="4">
    <source>
        <dbReference type="ARBA" id="ARBA00022679"/>
    </source>
</evidence>
<comment type="similarity">
    <text evidence="8">Belongs to the MGMT family.</text>
</comment>
<evidence type="ECO:0000256" key="3">
    <source>
        <dbReference type="ARBA" id="ARBA00022603"/>
    </source>
</evidence>
<dbReference type="InterPro" id="IPR036388">
    <property type="entry name" value="WH-like_DNA-bd_sf"/>
</dbReference>
<dbReference type="InterPro" id="IPR008332">
    <property type="entry name" value="MethylG_MeTrfase_N"/>
</dbReference>
<dbReference type="PANTHER" id="PTHR10815:SF5">
    <property type="entry name" value="METHYLATED-DNA--PROTEIN-CYSTEINE METHYLTRANSFERASE"/>
    <property type="match status" value="1"/>
</dbReference>
<evidence type="ECO:0000256" key="6">
    <source>
        <dbReference type="ARBA" id="ARBA00023204"/>
    </source>
</evidence>
<gene>
    <name evidence="11" type="ORF">ACFQDO_12745</name>
</gene>
<evidence type="ECO:0000256" key="7">
    <source>
        <dbReference type="ARBA" id="ARBA00049348"/>
    </source>
</evidence>
<dbReference type="Gene3D" id="1.10.10.10">
    <property type="entry name" value="Winged helix-like DNA-binding domain superfamily/Winged helix DNA-binding domain"/>
    <property type="match status" value="1"/>
</dbReference>
<evidence type="ECO:0000256" key="1">
    <source>
        <dbReference type="ARBA" id="ARBA00001286"/>
    </source>
</evidence>
<keyword evidence="2 8" id="KW-0963">Cytoplasm</keyword>
<evidence type="ECO:0000259" key="10">
    <source>
        <dbReference type="Pfam" id="PF02870"/>
    </source>
</evidence>
<dbReference type="SUPFAM" id="SSF46767">
    <property type="entry name" value="Methylated DNA-protein cysteine methyltransferase, C-terminal domain"/>
    <property type="match status" value="1"/>
</dbReference>
<organism evidence="11 12">
    <name type="scientific">Angustibacter luteus</name>
    <dbReference type="NCBI Taxonomy" id="658456"/>
    <lineage>
        <taxon>Bacteria</taxon>
        <taxon>Bacillati</taxon>
        <taxon>Actinomycetota</taxon>
        <taxon>Actinomycetes</taxon>
        <taxon>Kineosporiales</taxon>
        <taxon>Kineosporiaceae</taxon>
    </lineage>
</organism>
<feature type="domain" description="Methylated-DNA-[protein]-cysteine S-methyltransferase DNA binding" evidence="9">
    <location>
        <begin position="82"/>
        <end position="160"/>
    </location>
</feature>
<protein>
    <recommendedName>
        <fullName evidence="8">Methylated-DNA--protein-cysteine methyltransferase</fullName>
        <ecNumber evidence="8">2.1.1.63</ecNumber>
    </recommendedName>
    <alternativeName>
        <fullName evidence="8">6-O-methylguanine-DNA methyltransferase</fullName>
        <shortName evidence="8">MGMT</shortName>
    </alternativeName>
    <alternativeName>
        <fullName evidence="8">O-6-methylguanine-DNA-alkyltransferase</fullName>
    </alternativeName>
</protein>
<dbReference type="EMBL" id="JBHSRD010000004">
    <property type="protein sequence ID" value="MFC6007996.1"/>
    <property type="molecule type" value="Genomic_DNA"/>
</dbReference>
<name>A0ABW1JGK8_9ACTN</name>
<feature type="active site" description="Nucleophile; methyl group acceptor" evidence="8">
    <location>
        <position position="132"/>
    </location>
</feature>
<dbReference type="HAMAP" id="MF_00772">
    <property type="entry name" value="OGT"/>
    <property type="match status" value="1"/>
</dbReference>